<evidence type="ECO:0000313" key="2">
    <source>
        <dbReference type="Proteomes" id="UP000681967"/>
    </source>
</evidence>
<comment type="caution">
    <text evidence="1">The sequence shown here is derived from an EMBL/GenBank/DDBJ whole genome shotgun (WGS) entry which is preliminary data.</text>
</comment>
<evidence type="ECO:0000313" key="1">
    <source>
        <dbReference type="EMBL" id="CAF5133671.1"/>
    </source>
</evidence>
<dbReference type="AlphaFoldDB" id="A0A8S3FPH4"/>
<dbReference type="Proteomes" id="UP000681967">
    <property type="component" value="Unassembled WGS sequence"/>
</dbReference>
<dbReference type="InterPro" id="IPR009017">
    <property type="entry name" value="GFP"/>
</dbReference>
<gene>
    <name evidence="1" type="ORF">BYL167_LOCUS68946</name>
</gene>
<evidence type="ECO:0008006" key="3">
    <source>
        <dbReference type="Google" id="ProtNLM"/>
    </source>
</evidence>
<feature type="non-terminal residue" evidence="1">
    <location>
        <position position="1"/>
    </location>
</feature>
<dbReference type="EMBL" id="CAJOBH010249059">
    <property type="protein sequence ID" value="CAF5133671.1"/>
    <property type="molecule type" value="Genomic_DNA"/>
</dbReference>
<dbReference type="Gene3D" id="2.40.155.10">
    <property type="entry name" value="Green fluorescent protein"/>
    <property type="match status" value="1"/>
</dbReference>
<protein>
    <recommendedName>
        <fullName evidence="3">EGF-like domain-containing protein</fullName>
    </recommendedName>
</protein>
<organism evidence="1 2">
    <name type="scientific">Rotaria magnacalcarata</name>
    <dbReference type="NCBI Taxonomy" id="392030"/>
    <lineage>
        <taxon>Eukaryota</taxon>
        <taxon>Metazoa</taxon>
        <taxon>Spiralia</taxon>
        <taxon>Gnathifera</taxon>
        <taxon>Rotifera</taxon>
        <taxon>Eurotatoria</taxon>
        <taxon>Bdelloidea</taxon>
        <taxon>Philodinida</taxon>
        <taxon>Philodinidae</taxon>
        <taxon>Rotaria</taxon>
    </lineage>
</organism>
<proteinExistence type="predicted"/>
<sequence length="101" mass="11081">CDPNAGCSHDNTTNAVECTCKTGYTNTGVARNVTRAPSAMELVIQTPVAHTTTQRMQWFAHAKLTRAPSAMELAIRTPVAHTTTQRMQWFAHAKLITPTLE</sequence>
<reference evidence="1" key="1">
    <citation type="submission" date="2021-02" db="EMBL/GenBank/DDBJ databases">
        <authorList>
            <person name="Nowell W R."/>
        </authorList>
    </citation>
    <scope>NUCLEOTIDE SEQUENCE</scope>
</reference>
<name>A0A8S3FPH4_9BILA</name>
<accession>A0A8S3FPH4</accession>